<dbReference type="PANTHER" id="PTHR11252">
    <property type="entry name" value="POLYRIBONUCLEOTIDE NUCLEOTIDYLTRANSFERASE"/>
    <property type="match status" value="1"/>
</dbReference>
<dbReference type="SUPFAM" id="SSF54211">
    <property type="entry name" value="Ribosomal protein S5 domain 2-like"/>
    <property type="match status" value="2"/>
</dbReference>
<dbReference type="HAMAP" id="MF_01595">
    <property type="entry name" value="PNPase"/>
    <property type="match status" value="1"/>
</dbReference>
<comment type="similarity">
    <text evidence="1 8">Belongs to the polyribonucleotide nucleotidyltransferase family.</text>
</comment>
<comment type="cofactor">
    <cofactor evidence="8">
        <name>Mg(2+)</name>
        <dbReference type="ChEBI" id="CHEBI:18420"/>
    </cofactor>
</comment>
<dbReference type="PANTHER" id="PTHR11252:SF0">
    <property type="entry name" value="POLYRIBONUCLEOTIDE NUCLEOTIDYLTRANSFERASE 1, MITOCHONDRIAL"/>
    <property type="match status" value="1"/>
</dbReference>
<dbReference type="CDD" id="cd11363">
    <property type="entry name" value="RNase_PH_PNPase_1"/>
    <property type="match status" value="1"/>
</dbReference>
<name>A0A933W2T8_UNCEI</name>
<dbReference type="SUPFAM" id="SSF46915">
    <property type="entry name" value="Polynucleotide phosphorylase/guanosine pentaphosphate synthase (PNPase/GPSI), domain 3"/>
    <property type="match status" value="1"/>
</dbReference>
<dbReference type="FunFam" id="2.40.50.140:FF:000189">
    <property type="entry name" value="Polyribonucleotide nucleotidyltransferase, putative"/>
    <property type="match status" value="1"/>
</dbReference>
<accession>A0A933W2T8</accession>
<dbReference type="EMBL" id="JACRIW010000092">
    <property type="protein sequence ID" value="MBI5170425.1"/>
    <property type="molecule type" value="Genomic_DNA"/>
</dbReference>
<dbReference type="Gene3D" id="3.30.1370.10">
    <property type="entry name" value="K Homology domain, type 1"/>
    <property type="match status" value="1"/>
</dbReference>
<feature type="compositionally biased region" description="Basic and acidic residues" evidence="9">
    <location>
        <begin position="697"/>
        <end position="725"/>
    </location>
</feature>
<feature type="binding site" evidence="8">
    <location>
        <position position="484"/>
    </location>
    <ligand>
        <name>Mg(2+)</name>
        <dbReference type="ChEBI" id="CHEBI:18420"/>
    </ligand>
</feature>
<dbReference type="FunFam" id="3.30.230.70:FF:000001">
    <property type="entry name" value="Polyribonucleotide nucleotidyltransferase"/>
    <property type="match status" value="1"/>
</dbReference>
<dbReference type="Pfam" id="PF00013">
    <property type="entry name" value="KH_1"/>
    <property type="match status" value="1"/>
</dbReference>
<dbReference type="PROSITE" id="PS50084">
    <property type="entry name" value="KH_TYPE_1"/>
    <property type="match status" value="1"/>
</dbReference>
<comment type="caution">
    <text evidence="11">The sequence shown here is derived from an EMBL/GenBank/DDBJ whole genome shotgun (WGS) entry which is preliminary data.</text>
</comment>
<evidence type="ECO:0000259" key="10">
    <source>
        <dbReference type="PROSITE" id="PS50126"/>
    </source>
</evidence>
<dbReference type="AlphaFoldDB" id="A0A933W2T8"/>
<dbReference type="CDD" id="cd04472">
    <property type="entry name" value="S1_PNPase"/>
    <property type="match status" value="1"/>
</dbReference>
<dbReference type="InterPro" id="IPR004088">
    <property type="entry name" value="KH_dom_type_1"/>
</dbReference>
<dbReference type="SUPFAM" id="SSF50249">
    <property type="entry name" value="Nucleic acid-binding proteins"/>
    <property type="match status" value="1"/>
</dbReference>
<dbReference type="GO" id="GO:0005829">
    <property type="term" value="C:cytosol"/>
    <property type="evidence" value="ECO:0007669"/>
    <property type="project" value="TreeGrafter"/>
</dbReference>
<dbReference type="FunFam" id="3.30.1370.10:FF:000001">
    <property type="entry name" value="Polyribonucleotide nucleotidyltransferase"/>
    <property type="match status" value="1"/>
</dbReference>
<dbReference type="InterPro" id="IPR012162">
    <property type="entry name" value="PNPase"/>
</dbReference>
<sequence>MAEHKVSVDLGGKELTISTGKWAKLAGGSAVVQLGGTVVLVASSAAKSAKPGLDFVPLTCDYRERTYAAGKIPGGFFKREGRPTEKETLSSRQIDRPIRPLMSKQWFYETQVMATVVSSDQEHDADVLALIGGSCSLVLSDIPFPEPVAGVRVARVDGQFVVMPTFAQLDESDMDVVVAGTATDIIMVEGGCREVSEADMVAALDFAMQHIRAIVAAQNELQKVHGKPKRSPVAVADVSDLDAALRAEYTARLTEAIRIPGKEARQEEIDIITAEAVAKFAEQFPDKADKIGKLLHDVERDVLRNMILDKGVRSDGRDCDTIRPISIEVGMLPRTHGSCLFTRGETQALVVATLGTKADEQRIEELEGQSWKSYMLHYNFPPFSVGETRPIRGPGRREIGHGALAERAVEPVIPADTHFPYTIRIVSDILESNGSSSMASVCGASMALMDAGVPIKAPVAGVAMGLIKEGDRVAVLTDILGVEDHLGDMDFKVTGTREGITAFQMDTKIGGISFEIMRNALEKAHKGRMFILGKMQETLAASRPEMSPFAPRITIVNIHPDKIREVIGPGGKVIKKITEETGCQIDIQDTGEVRIAAVNLDAGKRAEELIRNITEDPEVDRIYQGKVRSVVNFGAFVEIVPGRDGLLHVSEIDWGRTERVEDVLNVGDMVMVKVIGVDKEGKVKLSRRALLPQPEGYVERAPSRDRERGDRGDRGRDRDRGPRRR</sequence>
<evidence type="ECO:0000256" key="4">
    <source>
        <dbReference type="ARBA" id="ARBA00022695"/>
    </source>
</evidence>
<evidence type="ECO:0000256" key="9">
    <source>
        <dbReference type="SAM" id="MobiDB-lite"/>
    </source>
</evidence>
<dbReference type="SUPFAM" id="SSF55666">
    <property type="entry name" value="Ribonuclease PH domain 2-like"/>
    <property type="match status" value="2"/>
</dbReference>
<dbReference type="CDD" id="cd11364">
    <property type="entry name" value="RNase_PH_PNPase_2"/>
    <property type="match status" value="1"/>
</dbReference>
<dbReference type="Pfam" id="PF00575">
    <property type="entry name" value="S1"/>
    <property type="match status" value="1"/>
</dbReference>
<dbReference type="InterPro" id="IPR027408">
    <property type="entry name" value="PNPase/RNase_PH_dom_sf"/>
</dbReference>
<dbReference type="InterPro" id="IPR015847">
    <property type="entry name" value="ExoRNase_PH_dom2"/>
</dbReference>
<gene>
    <name evidence="8 11" type="primary">pnp</name>
    <name evidence="11" type="ORF">HZA61_13125</name>
</gene>
<dbReference type="Pfam" id="PF01138">
    <property type="entry name" value="RNase_PH"/>
    <property type="match status" value="2"/>
</dbReference>
<dbReference type="SMART" id="SM00316">
    <property type="entry name" value="S1"/>
    <property type="match status" value="1"/>
</dbReference>
<keyword evidence="6 8" id="KW-0460">Magnesium</keyword>
<dbReference type="InterPro" id="IPR036345">
    <property type="entry name" value="ExoRNase_PH_dom2_sf"/>
</dbReference>
<dbReference type="Gene3D" id="3.30.230.70">
    <property type="entry name" value="GHMP Kinase, N-terminal domain"/>
    <property type="match status" value="2"/>
</dbReference>
<organism evidence="11 12">
    <name type="scientific">Eiseniibacteriota bacterium</name>
    <dbReference type="NCBI Taxonomy" id="2212470"/>
    <lineage>
        <taxon>Bacteria</taxon>
        <taxon>Candidatus Eiseniibacteriota</taxon>
    </lineage>
</organism>
<dbReference type="GO" id="GO:0006396">
    <property type="term" value="P:RNA processing"/>
    <property type="evidence" value="ECO:0007669"/>
    <property type="project" value="InterPro"/>
</dbReference>
<dbReference type="Gene3D" id="2.40.50.140">
    <property type="entry name" value="Nucleic acid-binding proteins"/>
    <property type="match status" value="1"/>
</dbReference>
<keyword evidence="3 8" id="KW-0808">Transferase</keyword>
<dbReference type="GO" id="GO:0006402">
    <property type="term" value="P:mRNA catabolic process"/>
    <property type="evidence" value="ECO:0007669"/>
    <property type="project" value="UniProtKB-UniRule"/>
</dbReference>
<feature type="binding site" evidence="8">
    <location>
        <position position="490"/>
    </location>
    <ligand>
        <name>Mg(2+)</name>
        <dbReference type="ChEBI" id="CHEBI:18420"/>
    </ligand>
</feature>
<dbReference type="InterPro" id="IPR003029">
    <property type="entry name" value="S1_domain"/>
</dbReference>
<dbReference type="PROSITE" id="PS50126">
    <property type="entry name" value="S1"/>
    <property type="match status" value="1"/>
</dbReference>
<feature type="region of interest" description="Disordered" evidence="9">
    <location>
        <begin position="694"/>
        <end position="725"/>
    </location>
</feature>
<dbReference type="InterPro" id="IPR036456">
    <property type="entry name" value="PNPase_PH_RNA-bd_sf"/>
</dbReference>
<evidence type="ECO:0000256" key="2">
    <source>
        <dbReference type="ARBA" id="ARBA00022490"/>
    </source>
</evidence>
<keyword evidence="4 8" id="KW-0548">Nucleotidyltransferase</keyword>
<feature type="domain" description="S1 motif" evidence="10">
    <location>
        <begin position="620"/>
        <end position="688"/>
    </location>
</feature>
<dbReference type="EC" id="2.7.7.8" evidence="8"/>
<dbReference type="PIRSF" id="PIRSF005499">
    <property type="entry name" value="PNPase"/>
    <property type="match status" value="1"/>
</dbReference>
<dbReference type="GO" id="GO:0000287">
    <property type="term" value="F:magnesium ion binding"/>
    <property type="evidence" value="ECO:0007669"/>
    <property type="project" value="UniProtKB-UniRule"/>
</dbReference>
<dbReference type="CDD" id="cd02393">
    <property type="entry name" value="KH-I_PNPase"/>
    <property type="match status" value="1"/>
</dbReference>
<keyword evidence="2 8" id="KW-0963">Cytoplasm</keyword>
<keyword evidence="5 8" id="KW-0479">Metal-binding</keyword>
<evidence type="ECO:0000313" key="12">
    <source>
        <dbReference type="Proteomes" id="UP000696931"/>
    </source>
</evidence>
<proteinExistence type="inferred from homology"/>
<evidence type="ECO:0000256" key="6">
    <source>
        <dbReference type="ARBA" id="ARBA00022842"/>
    </source>
</evidence>
<reference evidence="11" key="1">
    <citation type="submission" date="2020-07" db="EMBL/GenBank/DDBJ databases">
        <title>Huge and variable diversity of episymbiotic CPR bacteria and DPANN archaea in groundwater ecosystems.</title>
        <authorList>
            <person name="He C.Y."/>
            <person name="Keren R."/>
            <person name="Whittaker M."/>
            <person name="Farag I.F."/>
            <person name="Doudna J."/>
            <person name="Cate J.H.D."/>
            <person name="Banfield J.F."/>
        </authorList>
    </citation>
    <scope>NUCLEOTIDE SEQUENCE</scope>
    <source>
        <strain evidence="11">NC_groundwater_1813_Pr3_B-0.1um_71_17</strain>
    </source>
</reference>
<evidence type="ECO:0000256" key="3">
    <source>
        <dbReference type="ARBA" id="ARBA00022679"/>
    </source>
</evidence>
<dbReference type="SMART" id="SM00322">
    <property type="entry name" value="KH"/>
    <property type="match status" value="1"/>
</dbReference>
<comment type="function">
    <text evidence="8">Involved in mRNA degradation. Catalyzes the phosphorolysis of single-stranded polyribonucleotides processively in the 3'- to 5'-direction.</text>
</comment>
<keyword evidence="7 8" id="KW-0694">RNA-binding</keyword>
<evidence type="ECO:0000313" key="11">
    <source>
        <dbReference type="EMBL" id="MBI5170425.1"/>
    </source>
</evidence>
<dbReference type="GO" id="GO:0004654">
    <property type="term" value="F:polyribonucleotide nucleotidyltransferase activity"/>
    <property type="evidence" value="ECO:0007669"/>
    <property type="project" value="UniProtKB-UniRule"/>
</dbReference>
<dbReference type="Proteomes" id="UP000696931">
    <property type="component" value="Unassembled WGS sequence"/>
</dbReference>
<dbReference type="GO" id="GO:0000175">
    <property type="term" value="F:3'-5'-RNA exonuclease activity"/>
    <property type="evidence" value="ECO:0007669"/>
    <property type="project" value="TreeGrafter"/>
</dbReference>
<dbReference type="GO" id="GO:0003723">
    <property type="term" value="F:RNA binding"/>
    <property type="evidence" value="ECO:0007669"/>
    <property type="project" value="UniProtKB-UniRule"/>
</dbReference>
<evidence type="ECO:0000256" key="8">
    <source>
        <dbReference type="HAMAP-Rule" id="MF_01595"/>
    </source>
</evidence>
<dbReference type="InterPro" id="IPR012340">
    <property type="entry name" value="NA-bd_OB-fold"/>
</dbReference>
<dbReference type="NCBIfam" id="NF008805">
    <property type="entry name" value="PRK11824.1"/>
    <property type="match status" value="1"/>
</dbReference>
<dbReference type="FunFam" id="3.30.230.70:FF:000002">
    <property type="entry name" value="Polyribonucleotide nucleotidyltransferase"/>
    <property type="match status" value="1"/>
</dbReference>
<dbReference type="Pfam" id="PF03726">
    <property type="entry name" value="PNPase"/>
    <property type="match status" value="1"/>
</dbReference>
<dbReference type="InterPro" id="IPR001247">
    <property type="entry name" value="ExoRNase_PH_dom1"/>
</dbReference>
<dbReference type="InterPro" id="IPR020568">
    <property type="entry name" value="Ribosomal_Su5_D2-typ_SF"/>
</dbReference>
<evidence type="ECO:0000256" key="1">
    <source>
        <dbReference type="ARBA" id="ARBA00007404"/>
    </source>
</evidence>
<comment type="subcellular location">
    <subcellularLocation>
        <location evidence="8">Cytoplasm</location>
    </subcellularLocation>
</comment>
<dbReference type="InterPro" id="IPR036612">
    <property type="entry name" value="KH_dom_type_1_sf"/>
</dbReference>
<dbReference type="InterPro" id="IPR015848">
    <property type="entry name" value="PNPase_PH_RNA-bd_bac/org-type"/>
</dbReference>
<dbReference type="NCBIfam" id="TIGR03591">
    <property type="entry name" value="polynuc_phos"/>
    <property type="match status" value="1"/>
</dbReference>
<dbReference type="Pfam" id="PF03725">
    <property type="entry name" value="RNase_PH_C"/>
    <property type="match status" value="1"/>
</dbReference>
<comment type="catalytic activity">
    <reaction evidence="8">
        <text>RNA(n+1) + phosphate = RNA(n) + a ribonucleoside 5'-diphosphate</text>
        <dbReference type="Rhea" id="RHEA:22096"/>
        <dbReference type="Rhea" id="RHEA-COMP:14527"/>
        <dbReference type="Rhea" id="RHEA-COMP:17342"/>
        <dbReference type="ChEBI" id="CHEBI:43474"/>
        <dbReference type="ChEBI" id="CHEBI:57930"/>
        <dbReference type="ChEBI" id="CHEBI:140395"/>
        <dbReference type="EC" id="2.7.7.8"/>
    </reaction>
</comment>
<evidence type="ECO:0000256" key="7">
    <source>
        <dbReference type="ARBA" id="ARBA00022884"/>
    </source>
</evidence>
<protein>
    <recommendedName>
        <fullName evidence="8">Polyribonucleotide nucleotidyltransferase</fullName>
        <ecNumber evidence="8">2.7.7.8</ecNumber>
    </recommendedName>
    <alternativeName>
        <fullName evidence="8">Polynucleotide phosphorylase</fullName>
        <shortName evidence="8">PNPase</shortName>
    </alternativeName>
</protein>
<dbReference type="InterPro" id="IPR004087">
    <property type="entry name" value="KH_dom"/>
</dbReference>
<evidence type="ECO:0000256" key="5">
    <source>
        <dbReference type="ARBA" id="ARBA00022723"/>
    </source>
</evidence>
<dbReference type="SUPFAM" id="SSF54791">
    <property type="entry name" value="Eukaryotic type KH-domain (KH-domain type I)"/>
    <property type="match status" value="1"/>
</dbReference>